<dbReference type="EMBL" id="FNUY01000005">
    <property type="protein sequence ID" value="SEG45717.1"/>
    <property type="molecule type" value="Genomic_DNA"/>
</dbReference>
<dbReference type="RefSeq" id="WP_146071358.1">
    <property type="nucleotide sequence ID" value="NZ_FNUY01000005.1"/>
</dbReference>
<keyword evidence="3" id="KW-1185">Reference proteome</keyword>
<sequence>MFEDIRSVAAAARAERVVEAKFRSQPKVREWPMTMVLGLLLLGLAFELQKGGSLTLGIGLASVSWILAEFATRLLRLGLPSIPLLLGFFAGSQFINLATLNETVTRVTEQRVAIAPGIDNYAALNVASVTLPTVIFLALYYWRFRVPLTIAVGVGYLLFGSLCLGLFFFEGAFVTWMEPLSWAGGVAVLGLAIRIDLSDRFRTTTRSEIAFWLYVLAAFIILNPIVGEFGKMTAMPALPSQAGLLGVLAALAICGLLIDRRILILGGALYSGLSLTYLAVKSELSGFGIPFVVLLTLFCILGLALYWRPLRQWLVLASPFRNLQHKLPPLTLESP</sequence>
<feature type="transmembrane region" description="Helical" evidence="1">
    <location>
        <begin position="82"/>
        <end position="101"/>
    </location>
</feature>
<evidence type="ECO:0000313" key="2">
    <source>
        <dbReference type="EMBL" id="SEG45717.1"/>
    </source>
</evidence>
<dbReference type="AlphaFoldDB" id="A0A1H6ACE4"/>
<evidence type="ECO:0000313" key="3">
    <source>
        <dbReference type="Proteomes" id="UP000236743"/>
    </source>
</evidence>
<reference evidence="2 3" key="1">
    <citation type="submission" date="2016-10" db="EMBL/GenBank/DDBJ databases">
        <authorList>
            <person name="de Groot N.N."/>
        </authorList>
    </citation>
    <scope>NUCLEOTIDE SEQUENCE [LARGE SCALE GENOMIC DNA]</scope>
    <source>
        <strain evidence="2 3">DSM 26656</strain>
    </source>
</reference>
<feature type="transmembrane region" description="Helical" evidence="1">
    <location>
        <begin position="121"/>
        <end position="141"/>
    </location>
</feature>
<proteinExistence type="predicted"/>
<keyword evidence="1" id="KW-0812">Transmembrane</keyword>
<feature type="transmembrane region" description="Helical" evidence="1">
    <location>
        <begin position="31"/>
        <end position="48"/>
    </location>
</feature>
<organism evidence="2 3">
    <name type="scientific">Bosea lathyri</name>
    <dbReference type="NCBI Taxonomy" id="1036778"/>
    <lineage>
        <taxon>Bacteria</taxon>
        <taxon>Pseudomonadati</taxon>
        <taxon>Pseudomonadota</taxon>
        <taxon>Alphaproteobacteria</taxon>
        <taxon>Hyphomicrobiales</taxon>
        <taxon>Boseaceae</taxon>
        <taxon>Bosea</taxon>
    </lineage>
</organism>
<dbReference type="Proteomes" id="UP000236743">
    <property type="component" value="Unassembled WGS sequence"/>
</dbReference>
<feature type="transmembrane region" description="Helical" evidence="1">
    <location>
        <begin position="209"/>
        <end position="226"/>
    </location>
</feature>
<keyword evidence="1" id="KW-0472">Membrane</keyword>
<keyword evidence="1" id="KW-1133">Transmembrane helix</keyword>
<feature type="transmembrane region" description="Helical" evidence="1">
    <location>
        <begin position="148"/>
        <end position="168"/>
    </location>
</feature>
<protein>
    <submittedName>
        <fullName evidence="2">Uncharacterized protein</fullName>
    </submittedName>
</protein>
<feature type="transmembrane region" description="Helical" evidence="1">
    <location>
        <begin position="238"/>
        <end position="257"/>
    </location>
</feature>
<gene>
    <name evidence="2" type="ORF">SAMN04488115_105322</name>
</gene>
<evidence type="ECO:0000256" key="1">
    <source>
        <dbReference type="SAM" id="Phobius"/>
    </source>
</evidence>
<name>A0A1H6ACE4_9HYPH</name>
<accession>A0A1H6ACE4</accession>
<dbReference type="OrthoDB" id="9770600at2"/>
<feature type="transmembrane region" description="Helical" evidence="1">
    <location>
        <begin position="262"/>
        <end position="280"/>
    </location>
</feature>
<feature type="transmembrane region" description="Helical" evidence="1">
    <location>
        <begin position="286"/>
        <end position="307"/>
    </location>
</feature>